<dbReference type="CDD" id="cd03801">
    <property type="entry name" value="GT4_PimA-like"/>
    <property type="match status" value="1"/>
</dbReference>
<gene>
    <name evidence="2" type="ORF">MNBD_ACTINO01-1210</name>
</gene>
<dbReference type="GO" id="GO:0016757">
    <property type="term" value="F:glycosyltransferase activity"/>
    <property type="evidence" value="ECO:0007669"/>
    <property type="project" value="TreeGrafter"/>
</dbReference>
<protein>
    <recommendedName>
        <fullName evidence="1">Glycosyltransferase subfamily 4-like N-terminal domain-containing protein</fullName>
    </recommendedName>
</protein>
<dbReference type="Pfam" id="PF13439">
    <property type="entry name" value="Glyco_transf_4"/>
    <property type="match status" value="1"/>
</dbReference>
<accession>A0A3B0SL58</accession>
<dbReference type="Gene3D" id="3.40.50.2000">
    <property type="entry name" value="Glycogen Phosphorylase B"/>
    <property type="match status" value="2"/>
</dbReference>
<dbReference type="SUPFAM" id="SSF53756">
    <property type="entry name" value="UDP-Glycosyltransferase/glycogen phosphorylase"/>
    <property type="match status" value="1"/>
</dbReference>
<evidence type="ECO:0000313" key="2">
    <source>
        <dbReference type="EMBL" id="VAW01449.1"/>
    </source>
</evidence>
<sequence>STVIGPGTEGPPGAVLVAGTSIVKANAARTPIALDPRVRFKINDAVGDADVVHIHEPLMPMVSLTASRIGDRPTVGTFHADAPPWARKGYTTLSPIVRKILGRLDVVTTVSPVARSAVGGVLDARIIPNGIDIDAYGKGDHVPGRVAFLGRDDPRKGLDVLLEAWPKVIAAHAGASLHVMGASRDIEIDGVTFLGPVGNEEKYARLAEAEVFVAPNLRGESFGIIVAEAMASGCAVVASGIPAFIHVLGDCGDIVAPGNSRDLAEAVVGLLVDDSRRGDLAGRAGDRVRMFDGTRVAQEYIVAYEDAIAAHRS</sequence>
<dbReference type="AlphaFoldDB" id="A0A3B0SL58"/>
<dbReference type="PANTHER" id="PTHR12526">
    <property type="entry name" value="GLYCOSYLTRANSFERASE"/>
    <property type="match status" value="1"/>
</dbReference>
<feature type="domain" description="Glycosyltransferase subfamily 4-like N-terminal" evidence="1">
    <location>
        <begin position="2"/>
        <end position="134"/>
    </location>
</feature>
<dbReference type="Pfam" id="PF13692">
    <property type="entry name" value="Glyco_trans_1_4"/>
    <property type="match status" value="1"/>
</dbReference>
<feature type="non-terminal residue" evidence="2">
    <location>
        <position position="1"/>
    </location>
</feature>
<organism evidence="2">
    <name type="scientific">hydrothermal vent metagenome</name>
    <dbReference type="NCBI Taxonomy" id="652676"/>
    <lineage>
        <taxon>unclassified sequences</taxon>
        <taxon>metagenomes</taxon>
        <taxon>ecological metagenomes</taxon>
    </lineage>
</organism>
<dbReference type="PANTHER" id="PTHR12526:SF613">
    <property type="entry name" value="PHOSPHATIDYL-MYO-INOSITOL MANNOSYLTRANSFERASE"/>
    <property type="match status" value="1"/>
</dbReference>
<name>A0A3B0SL58_9ZZZZ</name>
<dbReference type="EMBL" id="UOEI01000302">
    <property type="protein sequence ID" value="VAW01449.1"/>
    <property type="molecule type" value="Genomic_DNA"/>
</dbReference>
<evidence type="ECO:0000259" key="1">
    <source>
        <dbReference type="Pfam" id="PF13439"/>
    </source>
</evidence>
<proteinExistence type="predicted"/>
<reference evidence="2" key="1">
    <citation type="submission" date="2018-06" db="EMBL/GenBank/DDBJ databases">
        <authorList>
            <person name="Zhirakovskaya E."/>
        </authorList>
    </citation>
    <scope>NUCLEOTIDE SEQUENCE</scope>
</reference>
<dbReference type="InterPro" id="IPR028098">
    <property type="entry name" value="Glyco_trans_4-like_N"/>
</dbReference>